<proteinExistence type="inferred from homology"/>
<keyword evidence="5 7" id="KW-1133">Transmembrane helix</keyword>
<dbReference type="OrthoDB" id="9790211at2"/>
<dbReference type="CDD" id="cd06261">
    <property type="entry name" value="TM_PBP2"/>
    <property type="match status" value="1"/>
</dbReference>
<comment type="caution">
    <text evidence="9">The sequence shown here is derived from an EMBL/GenBank/DDBJ whole genome shotgun (WGS) entry which is preliminary data.</text>
</comment>
<gene>
    <name evidence="9" type="ORF">EV690_0875</name>
</gene>
<feature type="domain" description="ABC transmembrane type-1" evidence="8">
    <location>
        <begin position="40"/>
        <end position="237"/>
    </location>
</feature>
<dbReference type="RefSeq" id="WP_131911693.1">
    <property type="nucleotide sequence ID" value="NZ_OU594967.1"/>
</dbReference>
<feature type="transmembrane region" description="Helical" evidence="7">
    <location>
        <begin position="177"/>
        <end position="201"/>
    </location>
</feature>
<evidence type="ECO:0000259" key="8">
    <source>
        <dbReference type="PROSITE" id="PS50928"/>
    </source>
</evidence>
<evidence type="ECO:0000256" key="5">
    <source>
        <dbReference type="ARBA" id="ARBA00022989"/>
    </source>
</evidence>
<keyword evidence="3" id="KW-1003">Cell membrane</keyword>
<sequence>MRSFSLSIPALALLLAPFVTLLGITPWGHFHLDYGDSQSIVVSLGLGAIALAFIFVLGTPLAWWLARSESHWRKAAEIIVLVPLLTPPLAMGMLLVSAYGPYSSLGQLLHIVGVSLNNNPPAFVLAQIYAAMPWYVLTARAAFEHIPRDIEDVAKTLGANGRQIFVRLSLPLSARGLATGAALAWSRIIGEFGVVMVFCYFPQGIPVKLYINLQDSGVNSVYTLLWLLLVTALPLPLWCLMRHRTNPSLT</sequence>
<feature type="transmembrane region" description="Helical" evidence="7">
    <location>
        <begin position="221"/>
        <end position="241"/>
    </location>
</feature>
<dbReference type="GO" id="GO:0055085">
    <property type="term" value="P:transmembrane transport"/>
    <property type="evidence" value="ECO:0007669"/>
    <property type="project" value="InterPro"/>
</dbReference>
<evidence type="ECO:0000256" key="3">
    <source>
        <dbReference type="ARBA" id="ARBA00022475"/>
    </source>
</evidence>
<protein>
    <submittedName>
        <fullName evidence="9">Molybdate/tungstate transport system permease protein</fullName>
    </submittedName>
</protein>
<name>A0A4V2PRP8_9GAMM</name>
<evidence type="ECO:0000256" key="4">
    <source>
        <dbReference type="ARBA" id="ARBA00022692"/>
    </source>
</evidence>
<dbReference type="Gene3D" id="1.10.3720.10">
    <property type="entry name" value="MetI-like"/>
    <property type="match status" value="1"/>
</dbReference>
<dbReference type="PROSITE" id="PS50928">
    <property type="entry name" value="ABC_TM1"/>
    <property type="match status" value="1"/>
</dbReference>
<evidence type="ECO:0000256" key="2">
    <source>
        <dbReference type="ARBA" id="ARBA00022448"/>
    </source>
</evidence>
<accession>A0A4V2PRP8</accession>
<dbReference type="Pfam" id="PF00528">
    <property type="entry name" value="BPD_transp_1"/>
    <property type="match status" value="1"/>
</dbReference>
<comment type="similarity">
    <text evidence="7">Belongs to the binding-protein-dependent transport system permease family.</text>
</comment>
<dbReference type="InterPro" id="IPR035906">
    <property type="entry name" value="MetI-like_sf"/>
</dbReference>
<feature type="transmembrane region" description="Helical" evidence="7">
    <location>
        <begin position="39"/>
        <end position="66"/>
    </location>
</feature>
<feature type="transmembrane region" description="Helical" evidence="7">
    <location>
        <begin position="78"/>
        <end position="102"/>
    </location>
</feature>
<evidence type="ECO:0000313" key="9">
    <source>
        <dbReference type="EMBL" id="TCK58731.1"/>
    </source>
</evidence>
<keyword evidence="4 7" id="KW-0812">Transmembrane</keyword>
<dbReference type="GO" id="GO:0005886">
    <property type="term" value="C:plasma membrane"/>
    <property type="evidence" value="ECO:0007669"/>
    <property type="project" value="UniProtKB-SubCell"/>
</dbReference>
<dbReference type="InterPro" id="IPR000515">
    <property type="entry name" value="MetI-like"/>
</dbReference>
<keyword evidence="6 7" id="KW-0472">Membrane</keyword>
<keyword evidence="2 7" id="KW-0813">Transport</keyword>
<evidence type="ECO:0000256" key="7">
    <source>
        <dbReference type="RuleBase" id="RU363032"/>
    </source>
</evidence>
<evidence type="ECO:0000256" key="6">
    <source>
        <dbReference type="ARBA" id="ARBA00023136"/>
    </source>
</evidence>
<organism evidence="9 10">
    <name type="scientific">Celerinatantimonas diazotrophica</name>
    <dbReference type="NCBI Taxonomy" id="412034"/>
    <lineage>
        <taxon>Bacteria</taxon>
        <taxon>Pseudomonadati</taxon>
        <taxon>Pseudomonadota</taxon>
        <taxon>Gammaproteobacteria</taxon>
        <taxon>Celerinatantimonadaceae</taxon>
        <taxon>Celerinatantimonas</taxon>
    </lineage>
</organism>
<dbReference type="EMBL" id="SMGD01000011">
    <property type="protein sequence ID" value="TCK58731.1"/>
    <property type="molecule type" value="Genomic_DNA"/>
</dbReference>
<evidence type="ECO:0000313" key="10">
    <source>
        <dbReference type="Proteomes" id="UP000295565"/>
    </source>
</evidence>
<comment type="subcellular location">
    <subcellularLocation>
        <location evidence="1 7">Cell membrane</location>
        <topology evidence="1 7">Multi-pass membrane protein</topology>
    </subcellularLocation>
</comment>
<feature type="transmembrane region" description="Helical" evidence="7">
    <location>
        <begin position="122"/>
        <end position="143"/>
    </location>
</feature>
<keyword evidence="10" id="KW-1185">Reference proteome</keyword>
<dbReference type="AlphaFoldDB" id="A0A4V2PRP8"/>
<dbReference type="PANTHER" id="PTHR30183:SF3">
    <property type="entry name" value="MOLYBDENUM TRANSPORT SYSTEM PERMEASE PROTEIN MODB"/>
    <property type="match status" value="1"/>
</dbReference>
<reference evidence="9 10" key="1">
    <citation type="submission" date="2019-03" db="EMBL/GenBank/DDBJ databases">
        <title>Genomic Encyclopedia of Type Strains, Phase IV (KMG-IV): sequencing the most valuable type-strain genomes for metagenomic binning, comparative biology and taxonomic classification.</title>
        <authorList>
            <person name="Goeker M."/>
        </authorList>
    </citation>
    <scope>NUCLEOTIDE SEQUENCE [LARGE SCALE GENOMIC DNA]</scope>
    <source>
        <strain evidence="9 10">DSM 18577</strain>
    </source>
</reference>
<evidence type="ECO:0000256" key="1">
    <source>
        <dbReference type="ARBA" id="ARBA00004651"/>
    </source>
</evidence>
<dbReference type="Proteomes" id="UP000295565">
    <property type="component" value="Unassembled WGS sequence"/>
</dbReference>
<dbReference type="SUPFAM" id="SSF161098">
    <property type="entry name" value="MetI-like"/>
    <property type="match status" value="1"/>
</dbReference>
<dbReference type="PANTHER" id="PTHR30183">
    <property type="entry name" value="MOLYBDENUM TRANSPORT SYSTEM PERMEASE PROTEIN MODB"/>
    <property type="match status" value="1"/>
</dbReference>